<evidence type="ECO:0000313" key="1">
    <source>
        <dbReference type="EMBL" id="MFD2730403.1"/>
    </source>
</evidence>
<dbReference type="Proteomes" id="UP001597546">
    <property type="component" value="Unassembled WGS sequence"/>
</dbReference>
<accession>A0ABW5TNR1</accession>
<keyword evidence="2" id="KW-1185">Reference proteome</keyword>
<name>A0ABW5TNR1_9SPHI</name>
<organism evidence="1 2">
    <name type="scientific">Pedobacter alpinus</name>
    <dbReference type="NCBI Taxonomy" id="1590643"/>
    <lineage>
        <taxon>Bacteria</taxon>
        <taxon>Pseudomonadati</taxon>
        <taxon>Bacteroidota</taxon>
        <taxon>Sphingobacteriia</taxon>
        <taxon>Sphingobacteriales</taxon>
        <taxon>Sphingobacteriaceae</taxon>
        <taxon>Pedobacter</taxon>
    </lineage>
</organism>
<reference evidence="2" key="1">
    <citation type="journal article" date="2019" name="Int. J. Syst. Evol. Microbiol.">
        <title>The Global Catalogue of Microorganisms (GCM) 10K type strain sequencing project: providing services to taxonomists for standard genome sequencing and annotation.</title>
        <authorList>
            <consortium name="The Broad Institute Genomics Platform"/>
            <consortium name="The Broad Institute Genome Sequencing Center for Infectious Disease"/>
            <person name="Wu L."/>
            <person name="Ma J."/>
        </authorList>
    </citation>
    <scope>NUCLEOTIDE SEQUENCE [LARGE SCALE GENOMIC DNA]</scope>
    <source>
        <strain evidence="2">KCTC 42456</strain>
    </source>
</reference>
<dbReference type="EMBL" id="JBHULV010000008">
    <property type="protein sequence ID" value="MFD2730403.1"/>
    <property type="molecule type" value="Genomic_DNA"/>
</dbReference>
<proteinExistence type="predicted"/>
<protein>
    <submittedName>
        <fullName evidence="1">Uncharacterized protein</fullName>
    </submittedName>
</protein>
<gene>
    <name evidence="1" type="ORF">ACFSSE_01675</name>
</gene>
<sequence>MCKEDLVILATLAEADGSLSVAAQNKVVLQLVNMRYGQEEGNDIALIAKLLVTINFLEHSVSINHLTKVADYFRFISPQGNIKYLTADSAEVKIVNLAKTQAEWAALFQSLGTTYKPSLAYQLTTVLPKFAPLSVNLNGEPFVLVKDAIKSNVDFLFQQFIFAPNTYSTWLNMEYLVDIYLYGLWEAGDLKGETAADAYRVQIGLGKTMTAEDILNKTSRLALTVCLDEPNDFTQLTFSRQLAD</sequence>
<evidence type="ECO:0000313" key="2">
    <source>
        <dbReference type="Proteomes" id="UP001597546"/>
    </source>
</evidence>
<comment type="caution">
    <text evidence="1">The sequence shown here is derived from an EMBL/GenBank/DDBJ whole genome shotgun (WGS) entry which is preliminary data.</text>
</comment>